<gene>
    <name evidence="1" type="ORF">BDZ85DRAFT_255694</name>
</gene>
<dbReference type="AlphaFoldDB" id="A0A6A6GRE5"/>
<sequence>MRPSGAVFLPPRVALPVARASVYRSTTDGVPRVVGWEGDVPFAFFAAVVARFGAMVGGGGGRKVVCGFLVGRREGQIGNGEEGECFEGLLAVLSVFGALLGMGPL</sequence>
<proteinExistence type="predicted"/>
<accession>A0A6A6GRE5</accession>
<keyword evidence="2" id="KW-1185">Reference proteome</keyword>
<evidence type="ECO:0000313" key="2">
    <source>
        <dbReference type="Proteomes" id="UP000799538"/>
    </source>
</evidence>
<dbReference type="Proteomes" id="UP000799538">
    <property type="component" value="Unassembled WGS sequence"/>
</dbReference>
<protein>
    <submittedName>
        <fullName evidence="1">Uncharacterized protein</fullName>
    </submittedName>
</protein>
<reference evidence="2" key="1">
    <citation type="journal article" date="2020" name="Stud. Mycol.">
        <title>101 Dothideomycetes genomes: A test case for predicting lifestyles and emergence of pathogens.</title>
        <authorList>
            <person name="Haridas S."/>
            <person name="Albert R."/>
            <person name="Binder M."/>
            <person name="Bloem J."/>
            <person name="LaButti K."/>
            <person name="Salamov A."/>
            <person name="Andreopoulos B."/>
            <person name="Baker S."/>
            <person name="Barry K."/>
            <person name="Bills G."/>
            <person name="Bluhm B."/>
            <person name="Cannon C."/>
            <person name="Castanera R."/>
            <person name="Culley D."/>
            <person name="Daum C."/>
            <person name="Ezra D."/>
            <person name="Gonzalez J."/>
            <person name="Henrissat B."/>
            <person name="Kuo A."/>
            <person name="Liang C."/>
            <person name="Lipzen A."/>
            <person name="Lutzoni F."/>
            <person name="Magnuson J."/>
            <person name="Mondo S."/>
            <person name="Nolan M."/>
            <person name="Ohm R."/>
            <person name="Pangilinan J."/>
            <person name="Park H.-J."/>
            <person name="Ramirez L."/>
            <person name="Alfaro M."/>
            <person name="Sun H."/>
            <person name="Tritt A."/>
            <person name="Yoshinaga Y."/>
            <person name="Zwiers L.-H."/>
            <person name="Turgeon B."/>
            <person name="Goodwin S."/>
            <person name="Spatafora J."/>
            <person name="Crous P."/>
            <person name="Grigoriev I."/>
        </authorList>
    </citation>
    <scope>NUCLEOTIDE SEQUENCE [LARGE SCALE GENOMIC DNA]</scope>
    <source>
        <strain evidence="2">CECT 20119</strain>
    </source>
</reference>
<name>A0A6A6GRE5_9PEZI</name>
<organism evidence="1 2">
    <name type="scientific">Elsinoe ampelina</name>
    <dbReference type="NCBI Taxonomy" id="302913"/>
    <lineage>
        <taxon>Eukaryota</taxon>
        <taxon>Fungi</taxon>
        <taxon>Dikarya</taxon>
        <taxon>Ascomycota</taxon>
        <taxon>Pezizomycotina</taxon>
        <taxon>Dothideomycetes</taxon>
        <taxon>Dothideomycetidae</taxon>
        <taxon>Myriangiales</taxon>
        <taxon>Elsinoaceae</taxon>
        <taxon>Elsinoe</taxon>
    </lineage>
</organism>
<evidence type="ECO:0000313" key="1">
    <source>
        <dbReference type="EMBL" id="KAF2228271.1"/>
    </source>
</evidence>
<dbReference type="EMBL" id="ML992501">
    <property type="protein sequence ID" value="KAF2228271.1"/>
    <property type="molecule type" value="Genomic_DNA"/>
</dbReference>